<keyword evidence="1" id="KW-0175">Coiled coil</keyword>
<evidence type="ECO:0000313" key="2">
    <source>
        <dbReference type="EMBL" id="BDS10837.1"/>
    </source>
</evidence>
<protein>
    <submittedName>
        <fullName evidence="2">Uncharacterized protein</fullName>
    </submittedName>
</protein>
<gene>
    <name evidence="2" type="ORF">AsAng_0015470</name>
</gene>
<feature type="coiled-coil region" evidence="1">
    <location>
        <begin position="38"/>
        <end position="65"/>
    </location>
</feature>
<proteinExistence type="predicted"/>
<dbReference type="RefSeq" id="WP_264792101.1">
    <property type="nucleotide sequence ID" value="NZ_AP026867.1"/>
</dbReference>
<dbReference type="KEGG" id="aup:AsAng_0015470"/>
<evidence type="ECO:0000256" key="1">
    <source>
        <dbReference type="SAM" id="Coils"/>
    </source>
</evidence>
<accession>A0A915YD24</accession>
<dbReference type="AlphaFoldDB" id="A0A915YD24"/>
<keyword evidence="3" id="KW-1185">Reference proteome</keyword>
<evidence type="ECO:0000313" key="3">
    <source>
        <dbReference type="Proteomes" id="UP001060919"/>
    </source>
</evidence>
<dbReference type="EMBL" id="AP026867">
    <property type="protein sequence ID" value="BDS10837.1"/>
    <property type="molecule type" value="Genomic_DNA"/>
</dbReference>
<organism evidence="2 3">
    <name type="scientific">Aureispira anguillae</name>
    <dbReference type="NCBI Taxonomy" id="2864201"/>
    <lineage>
        <taxon>Bacteria</taxon>
        <taxon>Pseudomonadati</taxon>
        <taxon>Bacteroidota</taxon>
        <taxon>Saprospiria</taxon>
        <taxon>Saprospirales</taxon>
        <taxon>Saprospiraceae</taxon>
        <taxon>Aureispira</taxon>
    </lineage>
</organism>
<sequence length="82" mass="9494">MNRITKRLFFGGTLLLVVTFILSYEVSASFTNSIKEEVRAVRVEIQTIKAQNKAIKAELKAIDQRIFNRRISNRIAQRFPPQ</sequence>
<dbReference type="Proteomes" id="UP001060919">
    <property type="component" value="Chromosome"/>
</dbReference>
<name>A0A915YD24_9BACT</name>
<reference evidence="2" key="1">
    <citation type="submission" date="2022-09" db="EMBL/GenBank/DDBJ databases">
        <title>Aureispira anguillicida sp. nov., isolated from Leptocephalus of Japanese eel Anguilla japonica.</title>
        <authorList>
            <person name="Yuasa K."/>
            <person name="Mekata T."/>
            <person name="Ikunari K."/>
        </authorList>
    </citation>
    <scope>NUCLEOTIDE SEQUENCE</scope>
    <source>
        <strain evidence="2">EL160426</strain>
    </source>
</reference>